<dbReference type="EMBL" id="JAOPHQ010003148">
    <property type="protein sequence ID" value="KAK0144243.1"/>
    <property type="molecule type" value="Genomic_DNA"/>
</dbReference>
<dbReference type="Proteomes" id="UP001174136">
    <property type="component" value="Unassembled WGS sequence"/>
</dbReference>
<feature type="compositionally biased region" description="Polar residues" evidence="2">
    <location>
        <begin position="1"/>
        <end position="11"/>
    </location>
</feature>
<proteinExistence type="predicted"/>
<feature type="region of interest" description="Disordered" evidence="2">
    <location>
        <begin position="1"/>
        <end position="34"/>
    </location>
</feature>
<sequence>MSSTEKTSPMSQMEVRSECRSATTSASRQSCKSSASLVAAQARAAAEAARTKAEFARRQIDIEVEKARIEARLNALKQEGEAEAALAAARVLEAAAEGFDDRELTTPAIPATTPEPVKRTEEYIKTHFDNNPEWREEKPQRKPQSMMKRTDRITACHNQLLSIHRGGLQGHLPDGNLTKPHLSLTQTPEQTTHIHEADH</sequence>
<evidence type="ECO:0000313" key="4">
    <source>
        <dbReference type="Proteomes" id="UP001174136"/>
    </source>
</evidence>
<protein>
    <submittedName>
        <fullName evidence="3">Uncharacterized protein</fullName>
    </submittedName>
</protein>
<feature type="compositionally biased region" description="Low complexity" evidence="2">
    <location>
        <begin position="25"/>
        <end position="34"/>
    </location>
</feature>
<name>A0AA47P1A8_MERPO</name>
<organism evidence="3 4">
    <name type="scientific">Merluccius polli</name>
    <name type="common">Benguela hake</name>
    <name type="synonym">Merluccius cadenati</name>
    <dbReference type="NCBI Taxonomy" id="89951"/>
    <lineage>
        <taxon>Eukaryota</taxon>
        <taxon>Metazoa</taxon>
        <taxon>Chordata</taxon>
        <taxon>Craniata</taxon>
        <taxon>Vertebrata</taxon>
        <taxon>Euteleostomi</taxon>
        <taxon>Actinopterygii</taxon>
        <taxon>Neopterygii</taxon>
        <taxon>Teleostei</taxon>
        <taxon>Neoteleostei</taxon>
        <taxon>Acanthomorphata</taxon>
        <taxon>Zeiogadaria</taxon>
        <taxon>Gadariae</taxon>
        <taxon>Gadiformes</taxon>
        <taxon>Gadoidei</taxon>
        <taxon>Merlucciidae</taxon>
        <taxon>Merluccius</taxon>
    </lineage>
</organism>
<gene>
    <name evidence="3" type="ORF">N1851_017385</name>
</gene>
<accession>A0AA47P1A8</accession>
<feature type="coiled-coil region" evidence="1">
    <location>
        <begin position="39"/>
        <end position="79"/>
    </location>
</feature>
<reference evidence="3" key="1">
    <citation type="journal article" date="2023" name="Front. Mar. Sci.">
        <title>A new Merluccius polli reference genome to investigate the effects of global change in West African waters.</title>
        <authorList>
            <person name="Mateo J.L."/>
            <person name="Blanco-Fernandez C."/>
            <person name="Garcia-Vazquez E."/>
            <person name="Machado-Schiaffino G."/>
        </authorList>
    </citation>
    <scope>NUCLEOTIDE SEQUENCE</scope>
    <source>
        <strain evidence="3">C29</strain>
        <tissue evidence="3">Fin</tissue>
    </source>
</reference>
<keyword evidence="4" id="KW-1185">Reference proteome</keyword>
<comment type="caution">
    <text evidence="3">The sequence shown here is derived from an EMBL/GenBank/DDBJ whole genome shotgun (WGS) entry which is preliminary data.</text>
</comment>
<evidence type="ECO:0000256" key="2">
    <source>
        <dbReference type="SAM" id="MobiDB-lite"/>
    </source>
</evidence>
<evidence type="ECO:0000313" key="3">
    <source>
        <dbReference type="EMBL" id="KAK0144243.1"/>
    </source>
</evidence>
<dbReference type="AlphaFoldDB" id="A0AA47P1A8"/>
<feature type="region of interest" description="Disordered" evidence="2">
    <location>
        <begin position="166"/>
        <end position="199"/>
    </location>
</feature>
<keyword evidence="1" id="KW-0175">Coiled coil</keyword>
<evidence type="ECO:0000256" key="1">
    <source>
        <dbReference type="SAM" id="Coils"/>
    </source>
</evidence>